<evidence type="ECO:0000256" key="1">
    <source>
        <dbReference type="ARBA" id="ARBA00022741"/>
    </source>
</evidence>
<dbReference type="PROSITE" id="PS51705">
    <property type="entry name" value="G_HFLX"/>
    <property type="match status" value="1"/>
</dbReference>
<dbReference type="InterPro" id="IPR030394">
    <property type="entry name" value="G_HFLX_dom"/>
</dbReference>
<dbReference type="GO" id="GO:0043022">
    <property type="term" value="F:ribosome binding"/>
    <property type="evidence" value="ECO:0007669"/>
    <property type="project" value="TreeGrafter"/>
</dbReference>
<dbReference type="EMBL" id="CYZT01000872">
    <property type="protein sequence ID" value="CUQ30170.1"/>
    <property type="molecule type" value="Genomic_DNA"/>
</dbReference>
<reference evidence="4 5" key="1">
    <citation type="submission" date="2015-09" db="EMBL/GenBank/DDBJ databases">
        <authorList>
            <consortium name="Pathogen Informatics"/>
        </authorList>
    </citation>
    <scope>NUCLEOTIDE SEQUENCE [LARGE SCALE GENOMIC DNA]</scope>
    <source>
        <strain evidence="4 5">2789STDY5608854</strain>
    </source>
</reference>
<evidence type="ECO:0000256" key="2">
    <source>
        <dbReference type="ARBA" id="ARBA00023134"/>
    </source>
</evidence>
<accession>A0A174VDU0</accession>
<dbReference type="PRINTS" id="PR00326">
    <property type="entry name" value="GTP1OBG"/>
</dbReference>
<dbReference type="CDD" id="cd01878">
    <property type="entry name" value="HflX"/>
    <property type="match status" value="1"/>
</dbReference>
<dbReference type="GO" id="GO:0005525">
    <property type="term" value="F:GTP binding"/>
    <property type="evidence" value="ECO:0007669"/>
    <property type="project" value="UniProtKB-KW"/>
</dbReference>
<dbReference type="InterPro" id="IPR005225">
    <property type="entry name" value="Small_GTP-bd"/>
</dbReference>
<evidence type="ECO:0000259" key="3">
    <source>
        <dbReference type="PROSITE" id="PS51705"/>
    </source>
</evidence>
<dbReference type="Proteomes" id="UP000095746">
    <property type="component" value="Unassembled WGS sequence"/>
</dbReference>
<dbReference type="InterPro" id="IPR016496">
    <property type="entry name" value="GTPase_HflX"/>
</dbReference>
<dbReference type="InterPro" id="IPR027417">
    <property type="entry name" value="P-loop_NTPase"/>
</dbReference>
<feature type="domain" description="Hflx-type G" evidence="3">
    <location>
        <begin position="1"/>
        <end position="161"/>
    </location>
</feature>
<protein>
    <submittedName>
        <fullName evidence="4">GTP-binding protein HflX</fullName>
    </submittedName>
</protein>
<dbReference type="GO" id="GO:0005737">
    <property type="term" value="C:cytoplasm"/>
    <property type="evidence" value="ECO:0007669"/>
    <property type="project" value="TreeGrafter"/>
</dbReference>
<dbReference type="PANTHER" id="PTHR10229">
    <property type="entry name" value="GTP-BINDING PROTEIN HFLX"/>
    <property type="match status" value="1"/>
</dbReference>
<dbReference type="NCBIfam" id="TIGR00231">
    <property type="entry name" value="small_GTP"/>
    <property type="match status" value="1"/>
</dbReference>
<sequence length="225" mass="24751">MVAIVGYTNAGKSTLLNRLTGADIPANNRLFDTLDTTTRTLEISDTCTVLLSDTVGFIRKLPHHLVEAFKATLEELSYADLLLHVIDASNPLWREQAAVVEQLIVELGAEQTPRIDVFNKCDKFTGDILPHGADIVSISAKTGQGLDELLEKIGGRLDTGACRVVLRLPYDQGGVVDMLHRQAKVERVDYGEAIEVEAVCTPVQLGRLKDYIVSGWTPPKEPWED</sequence>
<dbReference type="SUPFAM" id="SSF52540">
    <property type="entry name" value="P-loop containing nucleoside triphosphate hydrolases"/>
    <property type="match status" value="1"/>
</dbReference>
<dbReference type="AlphaFoldDB" id="A0A174VDU0"/>
<gene>
    <name evidence="4" type="primary">hflX</name>
    <name evidence="4" type="ORF">ERS852411_04219</name>
</gene>
<dbReference type="PANTHER" id="PTHR10229:SF0">
    <property type="entry name" value="GTP-BINDING PROTEIN 6-RELATED"/>
    <property type="match status" value="1"/>
</dbReference>
<keyword evidence="2" id="KW-0342">GTP-binding</keyword>
<name>A0A174VDU0_FLAPL</name>
<dbReference type="InterPro" id="IPR006073">
    <property type="entry name" value="GTP-bd"/>
</dbReference>
<evidence type="ECO:0000313" key="5">
    <source>
        <dbReference type="Proteomes" id="UP000095746"/>
    </source>
</evidence>
<dbReference type="Pfam" id="PF01926">
    <property type="entry name" value="MMR_HSR1"/>
    <property type="match status" value="1"/>
</dbReference>
<proteinExistence type="predicted"/>
<organism evidence="4 5">
    <name type="scientific">Flavonifractor plautii</name>
    <name type="common">Fusobacterium plautii</name>
    <dbReference type="NCBI Taxonomy" id="292800"/>
    <lineage>
        <taxon>Bacteria</taxon>
        <taxon>Bacillati</taxon>
        <taxon>Bacillota</taxon>
        <taxon>Clostridia</taxon>
        <taxon>Eubacteriales</taxon>
        <taxon>Oscillospiraceae</taxon>
        <taxon>Flavonifractor</taxon>
    </lineage>
</organism>
<keyword evidence="1" id="KW-0547">Nucleotide-binding</keyword>
<dbReference type="Gene3D" id="3.40.50.300">
    <property type="entry name" value="P-loop containing nucleotide triphosphate hydrolases"/>
    <property type="match status" value="1"/>
</dbReference>
<evidence type="ECO:0000313" key="4">
    <source>
        <dbReference type="EMBL" id="CUQ30170.1"/>
    </source>
</evidence>